<organism evidence="14 15">
    <name type="scientific">Phenylobacterium deserti</name>
    <dbReference type="NCBI Taxonomy" id="1914756"/>
    <lineage>
        <taxon>Bacteria</taxon>
        <taxon>Pseudomonadati</taxon>
        <taxon>Pseudomonadota</taxon>
        <taxon>Alphaproteobacteria</taxon>
        <taxon>Caulobacterales</taxon>
        <taxon>Caulobacteraceae</taxon>
        <taxon>Phenylobacterium</taxon>
    </lineage>
</organism>
<dbReference type="CDD" id="cd17546">
    <property type="entry name" value="REC_hyHK_CKI1_RcsC-like"/>
    <property type="match status" value="1"/>
</dbReference>
<keyword evidence="10" id="KW-0472">Membrane</keyword>
<dbReference type="Gene3D" id="1.10.287.130">
    <property type="match status" value="1"/>
</dbReference>
<dbReference type="InterPro" id="IPR005467">
    <property type="entry name" value="His_kinase_dom"/>
</dbReference>
<keyword evidence="10" id="KW-0812">Transmembrane</keyword>
<dbReference type="InterPro" id="IPR003661">
    <property type="entry name" value="HisK_dim/P_dom"/>
</dbReference>
<keyword evidence="10" id="KW-1133">Transmembrane helix</keyword>
<evidence type="ECO:0000256" key="3">
    <source>
        <dbReference type="ARBA" id="ARBA00012438"/>
    </source>
</evidence>
<keyword evidence="7" id="KW-0902">Two-component regulatory system</keyword>
<dbReference type="SMART" id="SM00388">
    <property type="entry name" value="HisKA"/>
    <property type="match status" value="1"/>
</dbReference>
<evidence type="ECO:0000256" key="2">
    <source>
        <dbReference type="ARBA" id="ARBA00004370"/>
    </source>
</evidence>
<dbReference type="InterPro" id="IPR036097">
    <property type="entry name" value="HisK_dim/P_sf"/>
</dbReference>
<evidence type="ECO:0000256" key="9">
    <source>
        <dbReference type="SAM" id="Coils"/>
    </source>
</evidence>
<dbReference type="InterPro" id="IPR004358">
    <property type="entry name" value="Sig_transdc_His_kin-like_C"/>
</dbReference>
<dbReference type="Pfam" id="PF00672">
    <property type="entry name" value="HAMP"/>
    <property type="match status" value="1"/>
</dbReference>
<dbReference type="PRINTS" id="PR00344">
    <property type="entry name" value="BCTRLSENSOR"/>
</dbReference>
<dbReference type="InterPro" id="IPR036890">
    <property type="entry name" value="HATPase_C_sf"/>
</dbReference>
<evidence type="ECO:0000259" key="11">
    <source>
        <dbReference type="PROSITE" id="PS50109"/>
    </source>
</evidence>
<dbReference type="SMART" id="SM00448">
    <property type="entry name" value="REC"/>
    <property type="match status" value="1"/>
</dbReference>
<dbReference type="SUPFAM" id="SSF55874">
    <property type="entry name" value="ATPase domain of HSP90 chaperone/DNA topoisomerase II/histidine kinase"/>
    <property type="match status" value="1"/>
</dbReference>
<reference evidence="15" key="1">
    <citation type="submission" date="2018-05" db="EMBL/GenBank/DDBJ databases">
        <authorList>
            <person name="Li X."/>
        </authorList>
    </citation>
    <scope>NUCLEOTIDE SEQUENCE [LARGE SCALE GENOMIC DNA]</scope>
    <source>
        <strain evidence="15">YIM 73061</strain>
    </source>
</reference>
<dbReference type="CDD" id="cd06225">
    <property type="entry name" value="HAMP"/>
    <property type="match status" value="1"/>
</dbReference>
<dbReference type="OrthoDB" id="9801651at2"/>
<feature type="transmembrane region" description="Helical" evidence="10">
    <location>
        <begin position="165"/>
        <end position="183"/>
    </location>
</feature>
<dbReference type="FunFam" id="3.30.565.10:FF:000010">
    <property type="entry name" value="Sensor histidine kinase RcsC"/>
    <property type="match status" value="1"/>
</dbReference>
<keyword evidence="5" id="KW-0808">Transferase</keyword>
<evidence type="ECO:0000256" key="7">
    <source>
        <dbReference type="ARBA" id="ARBA00023012"/>
    </source>
</evidence>
<dbReference type="InterPro" id="IPR001789">
    <property type="entry name" value="Sig_transdc_resp-reg_receiver"/>
</dbReference>
<comment type="catalytic activity">
    <reaction evidence="1">
        <text>ATP + protein L-histidine = ADP + protein N-phospho-L-histidine.</text>
        <dbReference type="EC" id="2.7.13.3"/>
    </reaction>
</comment>
<dbReference type="Proteomes" id="UP000249725">
    <property type="component" value="Unassembled WGS sequence"/>
</dbReference>
<dbReference type="Pfam" id="PF00512">
    <property type="entry name" value="HisKA"/>
    <property type="match status" value="1"/>
</dbReference>
<evidence type="ECO:0000256" key="5">
    <source>
        <dbReference type="ARBA" id="ARBA00022679"/>
    </source>
</evidence>
<feature type="domain" description="Histidine kinase" evidence="11">
    <location>
        <begin position="270"/>
        <end position="488"/>
    </location>
</feature>
<dbReference type="AlphaFoldDB" id="A0A328ARC3"/>
<dbReference type="Gene3D" id="3.40.50.2300">
    <property type="match status" value="1"/>
</dbReference>
<dbReference type="SUPFAM" id="SSF47384">
    <property type="entry name" value="Homodimeric domain of signal transducing histidine kinase"/>
    <property type="match status" value="1"/>
</dbReference>
<dbReference type="SUPFAM" id="SSF52172">
    <property type="entry name" value="CheY-like"/>
    <property type="match status" value="1"/>
</dbReference>
<feature type="transmembrane region" description="Helical" evidence="10">
    <location>
        <begin position="15"/>
        <end position="38"/>
    </location>
</feature>
<dbReference type="RefSeq" id="WP_111513145.1">
    <property type="nucleotide sequence ID" value="NZ_QFYR01000001.1"/>
</dbReference>
<keyword evidence="15" id="KW-1185">Reference proteome</keyword>
<dbReference type="SMART" id="SM00304">
    <property type="entry name" value="HAMP"/>
    <property type="match status" value="1"/>
</dbReference>
<feature type="modified residue" description="4-aspartylphosphate" evidence="8">
    <location>
        <position position="556"/>
    </location>
</feature>
<evidence type="ECO:0000256" key="4">
    <source>
        <dbReference type="ARBA" id="ARBA00022553"/>
    </source>
</evidence>
<dbReference type="Gene3D" id="3.30.565.10">
    <property type="entry name" value="Histidine kinase-like ATPase, C-terminal domain"/>
    <property type="match status" value="1"/>
</dbReference>
<evidence type="ECO:0000259" key="13">
    <source>
        <dbReference type="PROSITE" id="PS50885"/>
    </source>
</evidence>
<dbReference type="GO" id="GO:0000155">
    <property type="term" value="F:phosphorelay sensor kinase activity"/>
    <property type="evidence" value="ECO:0007669"/>
    <property type="project" value="InterPro"/>
</dbReference>
<dbReference type="PROSITE" id="PS50885">
    <property type="entry name" value="HAMP"/>
    <property type="match status" value="1"/>
</dbReference>
<keyword evidence="6 14" id="KW-0418">Kinase</keyword>
<dbReference type="PANTHER" id="PTHR45339">
    <property type="entry name" value="HYBRID SIGNAL TRANSDUCTION HISTIDINE KINASE J"/>
    <property type="match status" value="1"/>
</dbReference>
<evidence type="ECO:0000256" key="8">
    <source>
        <dbReference type="PROSITE-ProRule" id="PRU00169"/>
    </source>
</evidence>
<accession>A0A328ARC3</accession>
<dbReference type="EMBL" id="QFYR01000001">
    <property type="protein sequence ID" value="RAK56791.1"/>
    <property type="molecule type" value="Genomic_DNA"/>
</dbReference>
<dbReference type="InterPro" id="IPR003660">
    <property type="entry name" value="HAMP_dom"/>
</dbReference>
<dbReference type="PROSITE" id="PS50110">
    <property type="entry name" value="RESPONSE_REGULATORY"/>
    <property type="match status" value="1"/>
</dbReference>
<evidence type="ECO:0000313" key="14">
    <source>
        <dbReference type="EMBL" id="RAK56791.1"/>
    </source>
</evidence>
<evidence type="ECO:0000256" key="6">
    <source>
        <dbReference type="ARBA" id="ARBA00022777"/>
    </source>
</evidence>
<dbReference type="EC" id="2.7.13.3" evidence="3"/>
<name>A0A328ARC3_9CAUL</name>
<keyword evidence="9" id="KW-0175">Coiled coil</keyword>
<dbReference type="Pfam" id="PF02518">
    <property type="entry name" value="HATPase_c"/>
    <property type="match status" value="1"/>
</dbReference>
<proteinExistence type="predicted"/>
<evidence type="ECO:0000313" key="15">
    <source>
        <dbReference type="Proteomes" id="UP000249725"/>
    </source>
</evidence>
<gene>
    <name evidence="14" type="ORF">DJ018_02110</name>
</gene>
<dbReference type="CDD" id="cd00082">
    <property type="entry name" value="HisKA"/>
    <property type="match status" value="1"/>
</dbReference>
<dbReference type="InterPro" id="IPR011006">
    <property type="entry name" value="CheY-like_superfamily"/>
</dbReference>
<dbReference type="InterPro" id="IPR003594">
    <property type="entry name" value="HATPase_dom"/>
</dbReference>
<dbReference type="Gene3D" id="6.10.340.10">
    <property type="match status" value="1"/>
</dbReference>
<feature type="coiled-coil region" evidence="9">
    <location>
        <begin position="229"/>
        <end position="263"/>
    </location>
</feature>
<protein>
    <recommendedName>
        <fullName evidence="3">histidine kinase</fullName>
        <ecNumber evidence="3">2.7.13.3</ecNumber>
    </recommendedName>
</protein>
<dbReference type="CDD" id="cd16922">
    <property type="entry name" value="HATPase_EvgS-ArcB-TorS-like"/>
    <property type="match status" value="1"/>
</dbReference>
<sequence>MAVATLPFVAQRARLQAQVVGVALTATITALLAAFAIYQWTNWSSDREDLAHQSLELAETLAGAAHAGLMQGDEEAVRRATALLIGSEHTVDAAYIAVDGRRLELGGQDGTLARLEANGARVPTVIFRRPGLEVHVPRYESERRVGELILRANDSKLVDQRLHNIAIALVLSLLATAAAGLMANRLAKRALQPLAALNSAVESLAASRDFTARAPVTTDDEVGRLTRNYNSLLQVLQDYDAELRRALDEVIAARDEAEEANVLKSQFLANMGHEIRTPLNGVLGMTQALLMDRPSARQRERLEVIQDSGSALLCVLSDVLDLAQIESGDLALACAPFELEEVVREGCAVANTLAESRGVGFAIYLESGVQGRWQGDAVRLRQVIYNLVSNALKFTETGQVRVTVAVDDKSQGVVISVIDTGIGISPELLPRLFGKFVQGDAGATRRFGGAGVGLAICRSLVDLMGGEIEVESRQGDGSVFRVRLPLARTETDAAEAEAEARDLTELRVLVAEDNETNQRVVRTVLNALGIDPVVVADGRAAVEAWSRERFDLILMDIQMPVHDGVAATRDIRQLEAEKGLPPTRIVALTANAMPHQTAQYAAAGMDSVVPKPIMIDQLAAALAGVGPELRAA</sequence>
<dbReference type="PANTHER" id="PTHR45339:SF3">
    <property type="entry name" value="HISTIDINE KINASE"/>
    <property type="match status" value="1"/>
</dbReference>
<dbReference type="Pfam" id="PF00072">
    <property type="entry name" value="Response_reg"/>
    <property type="match status" value="1"/>
</dbReference>
<comment type="caution">
    <text evidence="14">The sequence shown here is derived from an EMBL/GenBank/DDBJ whole genome shotgun (WGS) entry which is preliminary data.</text>
</comment>
<evidence type="ECO:0000259" key="12">
    <source>
        <dbReference type="PROSITE" id="PS50110"/>
    </source>
</evidence>
<evidence type="ECO:0000256" key="10">
    <source>
        <dbReference type="SAM" id="Phobius"/>
    </source>
</evidence>
<feature type="domain" description="HAMP" evidence="13">
    <location>
        <begin position="188"/>
        <end position="241"/>
    </location>
</feature>
<dbReference type="SMART" id="SM00387">
    <property type="entry name" value="HATPase_c"/>
    <property type="match status" value="1"/>
</dbReference>
<comment type="subcellular location">
    <subcellularLocation>
        <location evidence="2">Membrane</location>
    </subcellularLocation>
</comment>
<evidence type="ECO:0000256" key="1">
    <source>
        <dbReference type="ARBA" id="ARBA00000085"/>
    </source>
</evidence>
<keyword evidence="4 8" id="KW-0597">Phosphoprotein</keyword>
<dbReference type="PROSITE" id="PS50109">
    <property type="entry name" value="HIS_KIN"/>
    <property type="match status" value="1"/>
</dbReference>
<feature type="domain" description="Response regulatory" evidence="12">
    <location>
        <begin position="507"/>
        <end position="626"/>
    </location>
</feature>
<dbReference type="GO" id="GO:0016020">
    <property type="term" value="C:membrane"/>
    <property type="evidence" value="ECO:0007669"/>
    <property type="project" value="UniProtKB-SubCell"/>
</dbReference>